<dbReference type="EMBL" id="RJUK01000001">
    <property type="protein sequence ID" value="ROQ21294.1"/>
    <property type="molecule type" value="Genomic_DNA"/>
</dbReference>
<keyword evidence="3" id="KW-0547">Nucleotide-binding</keyword>
<comment type="caution">
    <text evidence="7">The sequence shown here is derived from an EMBL/GenBank/DDBJ whole genome shotgun (WGS) entry which is preliminary data.</text>
</comment>
<dbReference type="GO" id="GO:0006430">
    <property type="term" value="P:lysyl-tRNA aminoacylation"/>
    <property type="evidence" value="ECO:0007669"/>
    <property type="project" value="InterPro"/>
</dbReference>
<dbReference type="InterPro" id="IPR004364">
    <property type="entry name" value="Aa-tRNA-synt_II"/>
</dbReference>
<evidence type="ECO:0000256" key="5">
    <source>
        <dbReference type="ARBA" id="ARBA00052794"/>
    </source>
</evidence>
<dbReference type="Pfam" id="PF00152">
    <property type="entry name" value="tRNA-synt_2"/>
    <property type="match status" value="1"/>
</dbReference>
<dbReference type="SUPFAM" id="SSF55681">
    <property type="entry name" value="Class II aaRS and biotin synthetases"/>
    <property type="match status" value="1"/>
</dbReference>
<dbReference type="InterPro" id="IPR018149">
    <property type="entry name" value="Lys-tRNA-synth_II_C"/>
</dbReference>
<keyword evidence="4" id="KW-0067">ATP-binding</keyword>
<evidence type="ECO:0000256" key="2">
    <source>
        <dbReference type="ARBA" id="ARBA00022598"/>
    </source>
</evidence>
<dbReference type="GO" id="GO:0005524">
    <property type="term" value="F:ATP binding"/>
    <property type="evidence" value="ECO:0007669"/>
    <property type="project" value="UniProtKB-KW"/>
</dbReference>
<dbReference type="PRINTS" id="PR00982">
    <property type="entry name" value="TRNASYNTHLYS"/>
</dbReference>
<keyword evidence="8" id="KW-1185">Reference proteome</keyword>
<evidence type="ECO:0000259" key="6">
    <source>
        <dbReference type="PROSITE" id="PS50862"/>
    </source>
</evidence>
<comment type="catalytic activity">
    <reaction evidence="5">
        <text>D-beta-lysine + L-lysyl-[protein] + ATP = N(6)-((3R)-3,6-diaminohexanoyl)-L-lysyl-[protein] + AMP + diphosphate + H(+)</text>
        <dbReference type="Rhea" id="RHEA:83435"/>
        <dbReference type="Rhea" id="RHEA-COMP:9752"/>
        <dbReference type="Rhea" id="RHEA-COMP:20131"/>
        <dbReference type="ChEBI" id="CHEBI:15378"/>
        <dbReference type="ChEBI" id="CHEBI:29969"/>
        <dbReference type="ChEBI" id="CHEBI:30616"/>
        <dbReference type="ChEBI" id="CHEBI:33019"/>
        <dbReference type="ChEBI" id="CHEBI:84138"/>
        <dbReference type="ChEBI" id="CHEBI:156053"/>
        <dbReference type="ChEBI" id="CHEBI:456215"/>
    </reaction>
    <physiologicalReaction direction="left-to-right" evidence="5">
        <dbReference type="Rhea" id="RHEA:83436"/>
    </physiologicalReaction>
</comment>
<comment type="subunit">
    <text evidence="1">Homodimer.</text>
</comment>
<accession>A0A3N1NNJ4</accession>
<dbReference type="Gene3D" id="3.30.930.10">
    <property type="entry name" value="Bira Bifunctional Protein, Domain 2"/>
    <property type="match status" value="1"/>
</dbReference>
<dbReference type="PANTHER" id="PTHR42918">
    <property type="entry name" value="LYSYL-TRNA SYNTHETASE"/>
    <property type="match status" value="1"/>
</dbReference>
<dbReference type="InterPro" id="IPR006195">
    <property type="entry name" value="aa-tRNA-synth_II"/>
</dbReference>
<organism evidence="7 8">
    <name type="scientific">Marinimicrobium koreense</name>
    <dbReference type="NCBI Taxonomy" id="306545"/>
    <lineage>
        <taxon>Bacteria</taxon>
        <taxon>Pseudomonadati</taxon>
        <taxon>Pseudomonadota</taxon>
        <taxon>Gammaproteobacteria</taxon>
        <taxon>Cellvibrionales</taxon>
        <taxon>Cellvibrionaceae</taxon>
        <taxon>Marinimicrobium</taxon>
    </lineage>
</organism>
<dbReference type="InterPro" id="IPR045864">
    <property type="entry name" value="aa-tRNA-synth_II/BPL/LPL"/>
</dbReference>
<sequence length="315" mass="35072">MTDWQPSASLELVHLRASVYQRIRQFFAEREVLEIEAPVMGAAAVTDPFIGSVTAQCAGRTYYLQTSPEFAMKRLLAAGAGPIYALGKVFRNGERGRKHNPEFTLLEWYRTGWDDRALMGEVQALIELLMPGLEVTYLSYRQWFERHLQIDPHTASVAELAALAKARINIEAEDEDRDFWLDLLVTHELEASLGDGLTFVYDYPASQAALARLATDEQGQTVARRFEAFIGGMELANGYWELTDADELRGRFLADQQKRRALDLPVYPSDDKLLAAMAAGLPDSAGVALGVDRLLMCLSGASHIADVLAFDVDRL</sequence>
<reference evidence="7 8" key="1">
    <citation type="submission" date="2018-11" db="EMBL/GenBank/DDBJ databases">
        <title>Genomic Encyclopedia of Type Strains, Phase IV (KMG-IV): sequencing the most valuable type-strain genomes for metagenomic binning, comparative biology and taxonomic classification.</title>
        <authorList>
            <person name="Goeker M."/>
        </authorList>
    </citation>
    <scope>NUCLEOTIDE SEQUENCE [LARGE SCALE GENOMIC DNA]</scope>
    <source>
        <strain evidence="7 8">DSM 16974</strain>
    </source>
</reference>
<evidence type="ECO:0000256" key="4">
    <source>
        <dbReference type="ARBA" id="ARBA00022840"/>
    </source>
</evidence>
<evidence type="ECO:0000256" key="3">
    <source>
        <dbReference type="ARBA" id="ARBA00022741"/>
    </source>
</evidence>
<dbReference type="RefSeq" id="WP_123638308.1">
    <property type="nucleotide sequence ID" value="NZ_RJUK01000001.1"/>
</dbReference>
<evidence type="ECO:0000313" key="8">
    <source>
        <dbReference type="Proteomes" id="UP000273643"/>
    </source>
</evidence>
<evidence type="ECO:0000313" key="7">
    <source>
        <dbReference type="EMBL" id="ROQ21294.1"/>
    </source>
</evidence>
<feature type="domain" description="Aminoacyl-transfer RNA synthetases class-II family profile" evidence="6">
    <location>
        <begin position="15"/>
        <end position="315"/>
    </location>
</feature>
<dbReference type="AlphaFoldDB" id="A0A3N1NNJ4"/>
<gene>
    <name evidence="7" type="ORF">EDC38_1917</name>
</gene>
<dbReference type="InterPro" id="IPR004525">
    <property type="entry name" value="EpmA"/>
</dbReference>
<evidence type="ECO:0000256" key="1">
    <source>
        <dbReference type="ARBA" id="ARBA00011738"/>
    </source>
</evidence>
<dbReference type="GO" id="GO:0004824">
    <property type="term" value="F:lysine-tRNA ligase activity"/>
    <property type="evidence" value="ECO:0007669"/>
    <property type="project" value="InterPro"/>
</dbReference>
<keyword evidence="2" id="KW-0436">Ligase</keyword>
<dbReference type="GO" id="GO:0005829">
    <property type="term" value="C:cytosol"/>
    <property type="evidence" value="ECO:0007669"/>
    <property type="project" value="TreeGrafter"/>
</dbReference>
<dbReference type="FunFam" id="3.30.930.10:FF:000017">
    <property type="entry name" value="Elongation factor P--(R)-beta-lysine ligase"/>
    <property type="match status" value="1"/>
</dbReference>
<dbReference type="Proteomes" id="UP000273643">
    <property type="component" value="Unassembled WGS sequence"/>
</dbReference>
<name>A0A3N1NNJ4_9GAMM</name>
<protein>
    <submittedName>
        <fullName evidence="7">Lysyl-tRNA synthetase class 2</fullName>
    </submittedName>
</protein>
<keyword evidence="7" id="KW-0030">Aminoacyl-tRNA synthetase</keyword>
<dbReference type="PANTHER" id="PTHR42918:SF6">
    <property type="entry name" value="ELONGATION FACTOR P--(R)-BETA-LYSINE LIGASE"/>
    <property type="match status" value="1"/>
</dbReference>
<dbReference type="NCBIfam" id="NF006828">
    <property type="entry name" value="PRK09350.1"/>
    <property type="match status" value="1"/>
</dbReference>
<dbReference type="NCBIfam" id="TIGR00462">
    <property type="entry name" value="genX"/>
    <property type="match status" value="1"/>
</dbReference>
<dbReference type="GO" id="GO:0000049">
    <property type="term" value="F:tRNA binding"/>
    <property type="evidence" value="ECO:0007669"/>
    <property type="project" value="TreeGrafter"/>
</dbReference>
<proteinExistence type="predicted"/>
<dbReference type="OrthoDB" id="9802326at2"/>
<dbReference type="PROSITE" id="PS50862">
    <property type="entry name" value="AA_TRNA_LIGASE_II"/>
    <property type="match status" value="1"/>
</dbReference>